<dbReference type="Gene3D" id="3.40.50.11270">
    <property type="match status" value="1"/>
</dbReference>
<proteinExistence type="evidence at transcript level"/>
<dbReference type="NCBIfam" id="TIGR00216">
    <property type="entry name" value="ispH_lytB"/>
    <property type="match status" value="1"/>
</dbReference>
<dbReference type="GO" id="GO:0019288">
    <property type="term" value="P:isopentenyl diphosphate biosynthetic process, methylerythritol 4-phosphate pathway"/>
    <property type="evidence" value="ECO:0007669"/>
    <property type="project" value="InterPro"/>
</dbReference>
<evidence type="ECO:0000256" key="6">
    <source>
        <dbReference type="ARBA" id="ARBA00023014"/>
    </source>
</evidence>
<name>A0A6B7LZV0_9LAMI</name>
<sequence length="418" mass="47323">MAISLQFCRISTRTELPLPETRLFRLRKPSSIRCSAAGEAASSSSNSAEVDAKVFRHNLTRSKNYNRKGFGHKQETLELMNQEYTSDIIKKLKDNGYEYTWGNVTVKLAESYGFCWGVERAVQIAYEARKQFPTDNIWLTNEIIHNPTVNQRLEDMMVKEIPIGDGKKQFDVVNKGDVVVLPAFGAAVDEMRILSDKNVQIVDTTCPWVSKVWNTVEKHKKGEYTSIIHGKYSHEETVATASFAGKYVIVKNMKEATYVCDYILGGELDGSSSTKEAFLEKFKYAVSNGFDPDRDLEKVGIANQTTMLKGETEDIGKLAEKTMMRKYGVENINTHFISFNTICDATQERQDAMYKLVEDKVDLILVVGGWNSSNTSHLQEIAEEREIPSYWVDSEKRIGPGNKIGHKLMVCFLISIRD</sequence>
<evidence type="ECO:0000256" key="1">
    <source>
        <dbReference type="ARBA" id="ARBA00001966"/>
    </source>
</evidence>
<evidence type="ECO:0000256" key="10">
    <source>
        <dbReference type="ARBA" id="ARBA00047177"/>
    </source>
</evidence>
<dbReference type="CDD" id="cd13944">
    <property type="entry name" value="lytB_ispH"/>
    <property type="match status" value="1"/>
</dbReference>
<evidence type="ECO:0000256" key="4">
    <source>
        <dbReference type="ARBA" id="ARBA00023002"/>
    </source>
</evidence>
<dbReference type="GO" id="GO:0051745">
    <property type="term" value="F:4-hydroxy-3-methylbut-2-enyl diphosphate reductase activity"/>
    <property type="evidence" value="ECO:0007669"/>
    <property type="project" value="UniProtKB-EC"/>
</dbReference>
<dbReference type="EC" id="1.17.7.4" evidence="10"/>
<protein>
    <recommendedName>
        <fullName evidence="10">4-hydroxy-3-methylbut-2-enyl diphosphate reductase</fullName>
        <ecNumber evidence="10">1.17.7.4</ecNumber>
    </recommendedName>
</protein>
<keyword evidence="4" id="KW-0560">Oxidoreductase</keyword>
<keyword evidence="2" id="KW-0004">4Fe-4S</keyword>
<evidence type="ECO:0000256" key="3">
    <source>
        <dbReference type="ARBA" id="ARBA00022723"/>
    </source>
</evidence>
<dbReference type="AlphaFoldDB" id="A0A6B7LZV0"/>
<dbReference type="PANTHER" id="PTHR31619:SF5">
    <property type="entry name" value="4-HYDROXY-3-METHYLBUT-2-ENYL DIPHOSPHATE REDUCTASE, CHLOROPLASTIC"/>
    <property type="match status" value="1"/>
</dbReference>
<evidence type="ECO:0000256" key="8">
    <source>
        <dbReference type="ARBA" id="ARBA00046314"/>
    </source>
</evidence>
<reference evidence="11" key="1">
    <citation type="submission" date="2018-10" db="EMBL/GenBank/DDBJ databases">
        <authorList>
            <person name="Cui G."/>
            <person name="Zhang H."/>
            <person name="Huang L."/>
        </authorList>
    </citation>
    <scope>NUCLEOTIDE SEQUENCE</scope>
    <source>
        <tissue evidence="11">Root</tissue>
    </source>
</reference>
<keyword evidence="3" id="KW-0479">Metal-binding</keyword>
<comment type="similarity">
    <text evidence="9">Belongs to the IspH family.</text>
</comment>
<evidence type="ECO:0000256" key="9">
    <source>
        <dbReference type="ARBA" id="ARBA00046335"/>
    </source>
</evidence>
<evidence type="ECO:0000313" key="11">
    <source>
        <dbReference type="EMBL" id="QEY10172.1"/>
    </source>
</evidence>
<accession>A0A6B7LZV0</accession>
<dbReference type="GO" id="GO:0050992">
    <property type="term" value="P:dimethylallyl diphosphate biosynthetic process"/>
    <property type="evidence" value="ECO:0007669"/>
    <property type="project" value="InterPro"/>
</dbReference>
<keyword evidence="6" id="KW-0411">Iron-sulfur</keyword>
<dbReference type="EMBL" id="MK035047">
    <property type="protein sequence ID" value="QEY10172.1"/>
    <property type="molecule type" value="mRNA"/>
</dbReference>
<comment type="pathway">
    <text evidence="8">Isoprenoid biosynthesis; dimethylallyl diphosphate biosynthesis; dimethylallyl diphosphate from (2E)-4-hydroxy-3-methylbutenyl diphosphate: step 1/1.</text>
</comment>
<gene>
    <name evidence="11" type="primary">HDR1</name>
</gene>
<dbReference type="GO" id="GO:0046872">
    <property type="term" value="F:metal ion binding"/>
    <property type="evidence" value="ECO:0007669"/>
    <property type="project" value="UniProtKB-KW"/>
</dbReference>
<evidence type="ECO:0000256" key="5">
    <source>
        <dbReference type="ARBA" id="ARBA00023004"/>
    </source>
</evidence>
<dbReference type="Pfam" id="PF02401">
    <property type="entry name" value="LYTB"/>
    <property type="match status" value="1"/>
</dbReference>
<dbReference type="InterPro" id="IPR003451">
    <property type="entry name" value="LytB/IspH"/>
</dbReference>
<organism evidence="11">
    <name type="scientific">Scutellaria barbata</name>
    <dbReference type="NCBI Taxonomy" id="396367"/>
    <lineage>
        <taxon>Eukaryota</taxon>
        <taxon>Viridiplantae</taxon>
        <taxon>Streptophyta</taxon>
        <taxon>Embryophyta</taxon>
        <taxon>Tracheophyta</taxon>
        <taxon>Spermatophyta</taxon>
        <taxon>Magnoliopsida</taxon>
        <taxon>eudicotyledons</taxon>
        <taxon>Gunneridae</taxon>
        <taxon>Pentapetalae</taxon>
        <taxon>asterids</taxon>
        <taxon>lamiids</taxon>
        <taxon>Lamiales</taxon>
        <taxon>Lamiaceae</taxon>
        <taxon>Scutellarioideae</taxon>
        <taxon>Scutellaria</taxon>
    </lineage>
</organism>
<keyword evidence="5" id="KW-0408">Iron</keyword>
<evidence type="ECO:0000256" key="2">
    <source>
        <dbReference type="ARBA" id="ARBA00022485"/>
    </source>
</evidence>
<dbReference type="Gene3D" id="3.40.1010.20">
    <property type="entry name" value="4-hydroxy-3-methylbut-2-enyl diphosphate reductase, catalytic domain"/>
    <property type="match status" value="2"/>
</dbReference>
<evidence type="ECO:0000256" key="7">
    <source>
        <dbReference type="ARBA" id="ARBA00046313"/>
    </source>
</evidence>
<dbReference type="NCBIfam" id="NF009911">
    <property type="entry name" value="PRK13371.1"/>
    <property type="match status" value="1"/>
</dbReference>
<comment type="cofactor">
    <cofactor evidence="1">
        <name>[4Fe-4S] cluster</name>
        <dbReference type="ChEBI" id="CHEBI:49883"/>
    </cofactor>
</comment>
<dbReference type="PANTHER" id="PTHR31619">
    <property type="entry name" value="4-HYDROXY-3-METHYLBUT-2-ENYL DIPHOSPHATE REDUCTASE, CHLOROPLASTIC"/>
    <property type="match status" value="1"/>
</dbReference>
<dbReference type="GO" id="GO:0051539">
    <property type="term" value="F:4 iron, 4 sulfur cluster binding"/>
    <property type="evidence" value="ECO:0007669"/>
    <property type="project" value="UniProtKB-KW"/>
</dbReference>
<comment type="pathway">
    <text evidence="7">Isoprenoid biosynthesis; isopentenyl diphosphate biosynthesis via DXP pathway; isopentenyl diphosphate from 1-deoxy-D-xylulose 5-phosphate: step 6/6.</text>
</comment>